<dbReference type="AlphaFoldDB" id="A0A5C8ZRI9"/>
<dbReference type="EMBL" id="VRYZ01000006">
    <property type="protein sequence ID" value="TXS90424.1"/>
    <property type="molecule type" value="Genomic_DNA"/>
</dbReference>
<gene>
    <name evidence="2" type="ORF">FVW59_13860</name>
</gene>
<keyword evidence="1" id="KW-0812">Transmembrane</keyword>
<proteinExistence type="predicted"/>
<keyword evidence="3" id="KW-1185">Reference proteome</keyword>
<evidence type="ECO:0000313" key="2">
    <source>
        <dbReference type="EMBL" id="TXS90424.1"/>
    </source>
</evidence>
<protein>
    <recommendedName>
        <fullName evidence="4">Amino acid ABC transporter substrate-binding protein</fullName>
    </recommendedName>
</protein>
<keyword evidence="1" id="KW-1133">Transmembrane helix</keyword>
<dbReference type="OrthoDB" id="9817277at2"/>
<evidence type="ECO:0008006" key="4">
    <source>
        <dbReference type="Google" id="ProtNLM"/>
    </source>
</evidence>
<sequence>MRKEVEQQEASAADAIQAVSDAGLKRLGLHDRIAATLRIPRWLLFALEAVLLLSLCIYLWLASRPLPIADSPVAVLLPSEDAFSVRGNMERQREGFLKAWEENRVEPRLRYYQFPLQNGRKDQVTPLPPDPASAPPLEDLNQLMLQLQAWYDEGVRVFIVTMSGSALSLRDRFKQWAGDMPDDEKPILIATVASAPDIADSKHGIFRHYIRSEDESWIFSRYIDQRAGDRDFEVILIQIEDAYGDHARRTLLNNGLALKSTVVIPTRLERSDYPGQIRLDFTPDSDSYKFVVVVGYGDMIETTLEVLRQMEESHDAQHGARLIEEVLVVSTFTEPLWQPTRSLFNRSLYKRVRTLGPVMGDRGRRGIGVVYQFSLLTLDKAIFCARRQGNEWRGLQKFSACWERSDSFSSSTARDLGPIIELLANGDTHIPLQVLEPHEL</sequence>
<reference evidence="2 3" key="1">
    <citation type="submission" date="2019-08" db="EMBL/GenBank/DDBJ databases">
        <title>Parahaliea maris sp. nov., isolated from the surface seawater.</title>
        <authorList>
            <person name="Liu Y."/>
        </authorList>
    </citation>
    <scope>NUCLEOTIDE SEQUENCE [LARGE SCALE GENOMIC DNA]</scope>
    <source>
        <strain evidence="2 3">S2-26</strain>
    </source>
</reference>
<keyword evidence="1" id="KW-0472">Membrane</keyword>
<organism evidence="2 3">
    <name type="scientific">Parahaliea aestuarii</name>
    <dbReference type="NCBI Taxonomy" id="1852021"/>
    <lineage>
        <taxon>Bacteria</taxon>
        <taxon>Pseudomonadati</taxon>
        <taxon>Pseudomonadota</taxon>
        <taxon>Gammaproteobacteria</taxon>
        <taxon>Cellvibrionales</taxon>
        <taxon>Halieaceae</taxon>
        <taxon>Parahaliea</taxon>
    </lineage>
</organism>
<evidence type="ECO:0000256" key="1">
    <source>
        <dbReference type="SAM" id="Phobius"/>
    </source>
</evidence>
<evidence type="ECO:0000313" key="3">
    <source>
        <dbReference type="Proteomes" id="UP000321933"/>
    </source>
</evidence>
<dbReference type="RefSeq" id="WP_148064950.1">
    <property type="nucleotide sequence ID" value="NZ_VRYZ01000006.1"/>
</dbReference>
<comment type="caution">
    <text evidence="2">The sequence shown here is derived from an EMBL/GenBank/DDBJ whole genome shotgun (WGS) entry which is preliminary data.</text>
</comment>
<name>A0A5C8ZRI9_9GAMM</name>
<accession>A0A5C8ZRI9</accession>
<feature type="transmembrane region" description="Helical" evidence="1">
    <location>
        <begin position="42"/>
        <end position="61"/>
    </location>
</feature>
<dbReference type="Proteomes" id="UP000321933">
    <property type="component" value="Unassembled WGS sequence"/>
</dbReference>